<keyword evidence="2" id="KW-0472">Membrane</keyword>
<organism evidence="4 5">
    <name type="scientific">Phytophthora lilii</name>
    <dbReference type="NCBI Taxonomy" id="2077276"/>
    <lineage>
        <taxon>Eukaryota</taxon>
        <taxon>Sar</taxon>
        <taxon>Stramenopiles</taxon>
        <taxon>Oomycota</taxon>
        <taxon>Peronosporomycetes</taxon>
        <taxon>Peronosporales</taxon>
        <taxon>Peronosporaceae</taxon>
        <taxon>Phytophthora</taxon>
    </lineage>
</organism>
<dbReference type="OrthoDB" id="109280at2759"/>
<feature type="signal peptide" evidence="3">
    <location>
        <begin position="1"/>
        <end position="25"/>
    </location>
</feature>
<dbReference type="EMBL" id="BSXW01000885">
    <property type="protein sequence ID" value="GMF31158.1"/>
    <property type="molecule type" value="Genomic_DNA"/>
</dbReference>
<accession>A0A9W6X4J7</accession>
<protein>
    <submittedName>
        <fullName evidence="4">Unnamed protein product</fullName>
    </submittedName>
</protein>
<evidence type="ECO:0000256" key="3">
    <source>
        <dbReference type="SAM" id="SignalP"/>
    </source>
</evidence>
<feature type="chain" id="PRO_5040828954" evidence="3">
    <location>
        <begin position="26"/>
        <end position="458"/>
    </location>
</feature>
<feature type="compositionally biased region" description="Low complexity" evidence="1">
    <location>
        <begin position="151"/>
        <end position="186"/>
    </location>
</feature>
<keyword evidence="2" id="KW-0812">Transmembrane</keyword>
<sequence>MISFRVRRLLVIALIPVISPKTTTATTAFNLVATVLYGGEDDSSCKGAIAPALKVTAVLDEDPISCVSSTTCTGTNAIYPATYCLTSDESLTGDFYGRFLPEHFGMELYVAVKKYKIEPAELVPESITVYLADEIPHNWNSTSNGSSLNDSTPTPTTATASASANGCAASTTTSTSGSGTEAPPTTATIGERQCHLLWRRCVVVQWQWEFPGSSAPQGRSTVPSQFDHTQHQSPAEEQQIPWLPPQTKPAKPRVWQSGDLDIKIFGSGVTPLVYSAVTVYAGDGCGTPVEMAESESTYCTPFEQTAYIIQERHTESTGECKLKEGALVYATDGKCHVALDGATSFTATLKDDGSGMMATYGDKGCEDTNPYTTLISAEQISTHTCTESSRYYAFNASTSSQDATTAPTATIITGSGESSAIKIFCLSSPLALLAAAAMIWANHGLLLLEGILFTSYSM</sequence>
<feature type="transmembrane region" description="Helical" evidence="2">
    <location>
        <begin position="430"/>
        <end position="453"/>
    </location>
</feature>
<feature type="region of interest" description="Disordered" evidence="1">
    <location>
        <begin position="142"/>
        <end position="186"/>
    </location>
</feature>
<evidence type="ECO:0000313" key="4">
    <source>
        <dbReference type="EMBL" id="GMF31158.1"/>
    </source>
</evidence>
<evidence type="ECO:0000313" key="5">
    <source>
        <dbReference type="Proteomes" id="UP001165083"/>
    </source>
</evidence>
<comment type="caution">
    <text evidence="4">The sequence shown here is derived from an EMBL/GenBank/DDBJ whole genome shotgun (WGS) entry which is preliminary data.</text>
</comment>
<gene>
    <name evidence="4" type="ORF">Plil01_001332400</name>
</gene>
<reference evidence="4" key="1">
    <citation type="submission" date="2023-04" db="EMBL/GenBank/DDBJ databases">
        <title>Phytophthora lilii NBRC 32176.</title>
        <authorList>
            <person name="Ichikawa N."/>
            <person name="Sato H."/>
            <person name="Tonouchi N."/>
        </authorList>
    </citation>
    <scope>NUCLEOTIDE SEQUENCE</scope>
    <source>
        <strain evidence="4">NBRC 32176</strain>
    </source>
</reference>
<evidence type="ECO:0000256" key="2">
    <source>
        <dbReference type="SAM" id="Phobius"/>
    </source>
</evidence>
<proteinExistence type="predicted"/>
<keyword evidence="3" id="KW-0732">Signal</keyword>
<dbReference type="Proteomes" id="UP001165083">
    <property type="component" value="Unassembled WGS sequence"/>
</dbReference>
<name>A0A9W6X4J7_9STRA</name>
<dbReference type="AlphaFoldDB" id="A0A9W6X4J7"/>
<evidence type="ECO:0000256" key="1">
    <source>
        <dbReference type="SAM" id="MobiDB-lite"/>
    </source>
</evidence>
<keyword evidence="2" id="KW-1133">Transmembrane helix</keyword>
<keyword evidence="5" id="KW-1185">Reference proteome</keyword>